<name>A0A8H4EQA0_GIGMA</name>
<comment type="caution">
    <text evidence="1">The sequence shown here is derived from an EMBL/GenBank/DDBJ whole genome shotgun (WGS) entry which is preliminary data.</text>
</comment>
<gene>
    <name evidence="1" type="ORF">F8M41_010685</name>
</gene>
<dbReference type="Proteomes" id="UP000439903">
    <property type="component" value="Unassembled WGS sequence"/>
</dbReference>
<keyword evidence="2" id="KW-1185">Reference proteome</keyword>
<evidence type="ECO:0000313" key="1">
    <source>
        <dbReference type="EMBL" id="KAF0533321.1"/>
    </source>
</evidence>
<protein>
    <submittedName>
        <fullName evidence="1">Uncharacterized protein</fullName>
    </submittedName>
</protein>
<dbReference type="AlphaFoldDB" id="A0A8H4EQA0"/>
<dbReference type="OrthoDB" id="2471929at2759"/>
<evidence type="ECO:0000313" key="2">
    <source>
        <dbReference type="Proteomes" id="UP000439903"/>
    </source>
</evidence>
<dbReference type="EMBL" id="WTPW01000222">
    <property type="protein sequence ID" value="KAF0533321.1"/>
    <property type="molecule type" value="Genomic_DNA"/>
</dbReference>
<reference evidence="1 2" key="1">
    <citation type="journal article" date="2019" name="Environ. Microbiol.">
        <title>At the nexus of three kingdoms: the genome of the mycorrhizal fungus Gigaspora margarita provides insights into plant, endobacterial and fungal interactions.</title>
        <authorList>
            <person name="Venice F."/>
            <person name="Ghignone S."/>
            <person name="Salvioli di Fossalunga A."/>
            <person name="Amselem J."/>
            <person name="Novero M."/>
            <person name="Xianan X."/>
            <person name="Sedzielewska Toro K."/>
            <person name="Morin E."/>
            <person name="Lipzen A."/>
            <person name="Grigoriev I.V."/>
            <person name="Henrissat B."/>
            <person name="Martin F.M."/>
            <person name="Bonfante P."/>
        </authorList>
    </citation>
    <scope>NUCLEOTIDE SEQUENCE [LARGE SCALE GENOMIC DNA]</scope>
    <source>
        <strain evidence="1 2">BEG34</strain>
    </source>
</reference>
<accession>A0A8H4EQA0</accession>
<sequence>MSQSVYIQELHKNTKARMLSTSKLYSDRKLEKGIGQSKWNVACCGNVKGQNWIKLMGQQSLRCGVKEINLYKRLYLNQIAGCNSEKLVSAVFDSCFE</sequence>
<organism evidence="1 2">
    <name type="scientific">Gigaspora margarita</name>
    <dbReference type="NCBI Taxonomy" id="4874"/>
    <lineage>
        <taxon>Eukaryota</taxon>
        <taxon>Fungi</taxon>
        <taxon>Fungi incertae sedis</taxon>
        <taxon>Mucoromycota</taxon>
        <taxon>Glomeromycotina</taxon>
        <taxon>Glomeromycetes</taxon>
        <taxon>Diversisporales</taxon>
        <taxon>Gigasporaceae</taxon>
        <taxon>Gigaspora</taxon>
    </lineage>
</organism>
<proteinExistence type="predicted"/>